<dbReference type="Proteomes" id="UP000694308">
    <property type="component" value="Unassembled WGS sequence"/>
</dbReference>
<evidence type="ECO:0000313" key="2">
    <source>
        <dbReference type="EMBL" id="MBV7272653.1"/>
    </source>
</evidence>
<organism evidence="2 3">
    <name type="scientific">Clostridium thailandense</name>
    <dbReference type="NCBI Taxonomy" id="2794346"/>
    <lineage>
        <taxon>Bacteria</taxon>
        <taxon>Bacillati</taxon>
        <taxon>Bacillota</taxon>
        <taxon>Clostridia</taxon>
        <taxon>Eubacteriales</taxon>
        <taxon>Clostridiaceae</taxon>
        <taxon>Clostridium</taxon>
    </lineage>
</organism>
<keyword evidence="3" id="KW-1185">Reference proteome</keyword>
<dbReference type="EMBL" id="JAEEGC010000028">
    <property type="protein sequence ID" value="MBV7272653.1"/>
    <property type="molecule type" value="Genomic_DNA"/>
</dbReference>
<reference evidence="2" key="1">
    <citation type="submission" date="2020-12" db="EMBL/GenBank/DDBJ databases">
        <title>Clostridium thailandense sp. nov., a novel acetogenic bacterium isolated from peat land soil in Thailand.</title>
        <authorList>
            <person name="Chaikitkaew S."/>
            <person name="Birkeland N.K."/>
        </authorList>
    </citation>
    <scope>NUCLEOTIDE SEQUENCE</scope>
    <source>
        <strain evidence="2">PL3</strain>
    </source>
</reference>
<accession>A0A949TXD0</accession>
<comment type="caution">
    <text evidence="2">The sequence shown here is derived from an EMBL/GenBank/DDBJ whole genome shotgun (WGS) entry which is preliminary data.</text>
</comment>
<feature type="chain" id="PRO_5039535078" evidence="1">
    <location>
        <begin position="24"/>
        <end position="158"/>
    </location>
</feature>
<keyword evidence="1" id="KW-0732">Signal</keyword>
<evidence type="ECO:0000256" key="1">
    <source>
        <dbReference type="SAM" id="SignalP"/>
    </source>
</evidence>
<name>A0A949TXD0_9CLOT</name>
<feature type="signal peptide" evidence="1">
    <location>
        <begin position="1"/>
        <end position="23"/>
    </location>
</feature>
<dbReference type="AlphaFoldDB" id="A0A949TXD0"/>
<protein>
    <submittedName>
        <fullName evidence="2">Uncharacterized protein</fullName>
    </submittedName>
</protein>
<proteinExistence type="predicted"/>
<gene>
    <name evidence="2" type="ORF">I6U48_06935</name>
</gene>
<evidence type="ECO:0000313" key="3">
    <source>
        <dbReference type="Proteomes" id="UP000694308"/>
    </source>
</evidence>
<dbReference type="RefSeq" id="WP_218319689.1">
    <property type="nucleotide sequence ID" value="NZ_JAEEGC010000028.1"/>
</dbReference>
<sequence length="158" mass="16512">MKLSKKLGLALATIITSSSILLATTTTAQAKCSSIVILTSSGSYYEYSFADLKTSAAAYVLGDTVNGALYQHFAANRASINAYHDDARNVYVAASTVNTKAATTAAYGGTFDFNSYLENSSTPSTTVTAKQVKNNSGTITIDGAADSTESDFDVISIE</sequence>